<dbReference type="SUPFAM" id="SSF54637">
    <property type="entry name" value="Thioesterase/thiol ester dehydrase-isomerase"/>
    <property type="match status" value="1"/>
</dbReference>
<keyword evidence="3" id="KW-1185">Reference proteome</keyword>
<dbReference type="InterPro" id="IPR039569">
    <property type="entry name" value="FAS1-like_DH_region"/>
</dbReference>
<proteinExistence type="predicted"/>
<sequence>MLGGRVLTTVRTGRPATNRCGPVSRTIALPPRARRGNVGPVTKDDERNADTLDEVCARAESLVGAVERERLGEVTVRDVCRYAVAVGDDEYAASARADEAAGRPVVAPPMFLTGILSWADGPPEGELRPDGLAARESPCTAGLPVRQVHGGQAVRLLAPVTAGTVVHAERRLTSASRKHGKAGDFVVLALRTDYTDAAGTPLVVMDESVIVLGDDSGDGHGG</sequence>
<name>A0A5D0ULK4_9ACTN</name>
<dbReference type="Gene3D" id="3.10.129.10">
    <property type="entry name" value="Hotdog Thioesterase"/>
    <property type="match status" value="1"/>
</dbReference>
<protein>
    <submittedName>
        <fullName evidence="2">MaoC family dehydratase</fullName>
    </submittedName>
</protein>
<dbReference type="Pfam" id="PF13452">
    <property type="entry name" value="FAS1_DH_region"/>
    <property type="match status" value="1"/>
</dbReference>
<feature type="domain" description="FAS1-like dehydratase" evidence="1">
    <location>
        <begin position="63"/>
        <end position="203"/>
    </location>
</feature>
<accession>A0A5D0ULK4</accession>
<dbReference type="InterPro" id="IPR029069">
    <property type="entry name" value="HotDog_dom_sf"/>
</dbReference>
<evidence type="ECO:0000313" key="3">
    <source>
        <dbReference type="Proteomes" id="UP000322634"/>
    </source>
</evidence>
<dbReference type="OrthoDB" id="4272054at2"/>
<evidence type="ECO:0000259" key="1">
    <source>
        <dbReference type="Pfam" id="PF13452"/>
    </source>
</evidence>
<gene>
    <name evidence="2" type="ORF">FXF65_01710</name>
</gene>
<dbReference type="AlphaFoldDB" id="A0A5D0ULK4"/>
<evidence type="ECO:0000313" key="2">
    <source>
        <dbReference type="EMBL" id="TYC18503.1"/>
    </source>
</evidence>
<comment type="caution">
    <text evidence="2">The sequence shown here is derived from an EMBL/GenBank/DDBJ whole genome shotgun (WGS) entry which is preliminary data.</text>
</comment>
<reference evidence="2 3" key="1">
    <citation type="submission" date="2019-08" db="EMBL/GenBank/DDBJ databases">
        <title>Actinomadura sp. nov. CYP1-5 isolated from mountain soil.</title>
        <authorList>
            <person name="Songsumanus A."/>
            <person name="Kuncharoen N."/>
            <person name="Kudo T."/>
            <person name="Yuki M."/>
            <person name="Igarashi Y."/>
            <person name="Tanasupawat S."/>
        </authorList>
    </citation>
    <scope>NUCLEOTIDE SEQUENCE [LARGE SCALE GENOMIC DNA]</scope>
    <source>
        <strain evidence="2 3">GKU157</strain>
    </source>
</reference>
<dbReference type="EMBL" id="VSFF01000001">
    <property type="protein sequence ID" value="TYC18503.1"/>
    <property type="molecule type" value="Genomic_DNA"/>
</dbReference>
<dbReference type="Proteomes" id="UP000322634">
    <property type="component" value="Unassembled WGS sequence"/>
</dbReference>
<organism evidence="2 3">
    <name type="scientific">Actinomadura syzygii</name>
    <dbReference type="NCBI Taxonomy" id="1427538"/>
    <lineage>
        <taxon>Bacteria</taxon>
        <taxon>Bacillati</taxon>
        <taxon>Actinomycetota</taxon>
        <taxon>Actinomycetes</taxon>
        <taxon>Streptosporangiales</taxon>
        <taxon>Thermomonosporaceae</taxon>
        <taxon>Actinomadura</taxon>
    </lineage>
</organism>